<dbReference type="InterPro" id="IPR027417">
    <property type="entry name" value="P-loop_NTPase"/>
</dbReference>
<evidence type="ECO:0000256" key="3">
    <source>
        <dbReference type="SAM" id="MobiDB-lite"/>
    </source>
</evidence>
<dbReference type="SUPFAM" id="SSF52540">
    <property type="entry name" value="P-loop containing nucleoside triphosphate hydrolases"/>
    <property type="match status" value="2"/>
</dbReference>
<proteinExistence type="predicted"/>
<dbReference type="PANTHER" id="PTHR43158:SF2">
    <property type="entry name" value="SKFA PEPTIDE EXPORT ATP-BINDING PROTEIN SKFE"/>
    <property type="match status" value="1"/>
</dbReference>
<protein>
    <submittedName>
        <fullName evidence="5">ATP-binding cassette domain-containing protein</fullName>
    </submittedName>
</protein>
<reference evidence="5 6" key="1">
    <citation type="submission" date="2020-01" db="EMBL/GenBank/DDBJ databases">
        <title>Genome sequence of Desulfovibrio aerotolerans DSM 16695(T).</title>
        <authorList>
            <person name="Karnachuk O."/>
            <person name="Avakyan M."/>
            <person name="Mardanov A."/>
            <person name="Kadnikov V."/>
            <person name="Ravin N."/>
        </authorList>
    </citation>
    <scope>NUCLEOTIDE SEQUENCE [LARGE SCALE GENOMIC DNA]</scope>
    <source>
        <strain evidence="5 6">DSM 16695</strain>
    </source>
</reference>
<accession>A0A7C9MJD7</accession>
<feature type="region of interest" description="Disordered" evidence="3">
    <location>
        <begin position="234"/>
        <end position="263"/>
    </location>
</feature>
<sequence length="501" mass="52361">MRITLDHVSVTLGGTPALTDVSLRLDQGETLLVLGSNGSGKSTLLRVLRGDLWPDDDGRGSRAYSSGDGPGRASPIGVRHRFGIVSPEIQRSVKRVWGHLRAETVILSGPRDAMYVQGGPNPAELAVATDVLSRLGLAHLRQATVASLSNGQLRAVLLARALACRPAMLFLDEFLDGLDAAATVVAARAMAEAAAGGAGIVLTSHRGAALPAGEARGIVLDAGRLVFAGTAEAARQHAHRPQASPARQTGPSPLPRPALPGFTGKAPSELPLVVLEQASVYLARRKILDSLNLTVSPGRHLAVLGANGSGKTTLFKLLAGEHHPALGGRALRPGLAAPEGLTDLRDIRRRIGMASFELEADYDKTLPALELVVSGIQASIGLYAAPSDRDVAAARRWMDFFGVADLAARRLGALSAGQTRRLFLARAMVAEPRLLLLDEPFSGLDAASRVLAMEAVSAAARSGATVVCAVHHLGDIIPEIQTVARLANGRLSFDPPACPCP</sequence>
<evidence type="ECO:0000313" key="6">
    <source>
        <dbReference type="Proteomes" id="UP000482487"/>
    </source>
</evidence>
<keyword evidence="1" id="KW-0547">Nucleotide-binding</keyword>
<dbReference type="SMART" id="SM00382">
    <property type="entry name" value="AAA"/>
    <property type="match status" value="2"/>
</dbReference>
<keyword evidence="6" id="KW-1185">Reference proteome</keyword>
<dbReference type="InterPro" id="IPR003593">
    <property type="entry name" value="AAA+_ATPase"/>
</dbReference>
<name>A0A7C9MJD7_9BACT</name>
<gene>
    <name evidence="5" type="ORF">GTA51_02835</name>
</gene>
<dbReference type="RefSeq" id="WP_160958515.1">
    <property type="nucleotide sequence ID" value="NZ_WVUD01000003.1"/>
</dbReference>
<dbReference type="OrthoDB" id="9809450at2"/>
<feature type="domain" description="ABC transporter" evidence="4">
    <location>
        <begin position="3"/>
        <end position="247"/>
    </location>
</feature>
<dbReference type="AlphaFoldDB" id="A0A7C9MJD7"/>
<evidence type="ECO:0000313" key="5">
    <source>
        <dbReference type="EMBL" id="MYL82073.1"/>
    </source>
</evidence>
<feature type="domain" description="ABC transporter" evidence="4">
    <location>
        <begin position="273"/>
        <end position="501"/>
    </location>
</feature>
<evidence type="ECO:0000259" key="4">
    <source>
        <dbReference type="PROSITE" id="PS50893"/>
    </source>
</evidence>
<comment type="caution">
    <text evidence="5">The sequence shown here is derived from an EMBL/GenBank/DDBJ whole genome shotgun (WGS) entry which is preliminary data.</text>
</comment>
<evidence type="ECO:0000256" key="1">
    <source>
        <dbReference type="ARBA" id="ARBA00022741"/>
    </source>
</evidence>
<dbReference type="EMBL" id="WVUD01000003">
    <property type="protein sequence ID" value="MYL82073.1"/>
    <property type="molecule type" value="Genomic_DNA"/>
</dbReference>
<dbReference type="GO" id="GO:0005524">
    <property type="term" value="F:ATP binding"/>
    <property type="evidence" value="ECO:0007669"/>
    <property type="project" value="UniProtKB-KW"/>
</dbReference>
<dbReference type="GO" id="GO:0016887">
    <property type="term" value="F:ATP hydrolysis activity"/>
    <property type="evidence" value="ECO:0007669"/>
    <property type="project" value="InterPro"/>
</dbReference>
<dbReference type="Pfam" id="PF00005">
    <property type="entry name" value="ABC_tran"/>
    <property type="match status" value="2"/>
</dbReference>
<dbReference type="PROSITE" id="PS50893">
    <property type="entry name" value="ABC_TRANSPORTER_2"/>
    <property type="match status" value="2"/>
</dbReference>
<dbReference type="InterPro" id="IPR003439">
    <property type="entry name" value="ABC_transporter-like_ATP-bd"/>
</dbReference>
<dbReference type="Proteomes" id="UP000482487">
    <property type="component" value="Unassembled WGS sequence"/>
</dbReference>
<keyword evidence="2 5" id="KW-0067">ATP-binding</keyword>
<evidence type="ECO:0000256" key="2">
    <source>
        <dbReference type="ARBA" id="ARBA00022840"/>
    </source>
</evidence>
<dbReference type="Gene3D" id="3.40.50.300">
    <property type="entry name" value="P-loop containing nucleotide triphosphate hydrolases"/>
    <property type="match status" value="2"/>
</dbReference>
<dbReference type="PANTHER" id="PTHR43158">
    <property type="entry name" value="SKFA PEPTIDE EXPORT ATP-BINDING PROTEIN SKFE"/>
    <property type="match status" value="1"/>
</dbReference>
<organism evidence="5 6">
    <name type="scientific">Solidesulfovibrio aerotolerans</name>
    <dbReference type="NCBI Taxonomy" id="295255"/>
    <lineage>
        <taxon>Bacteria</taxon>
        <taxon>Pseudomonadati</taxon>
        <taxon>Thermodesulfobacteriota</taxon>
        <taxon>Desulfovibrionia</taxon>
        <taxon>Desulfovibrionales</taxon>
        <taxon>Desulfovibrionaceae</taxon>
        <taxon>Solidesulfovibrio</taxon>
    </lineage>
</organism>